<dbReference type="GO" id="GO:0016705">
    <property type="term" value="F:oxidoreductase activity, acting on paired donors, with incorporation or reduction of molecular oxygen"/>
    <property type="evidence" value="ECO:0007669"/>
    <property type="project" value="InterPro"/>
</dbReference>
<dbReference type="NCBIfam" id="TIGR04024">
    <property type="entry name" value="F420_NP1902A"/>
    <property type="match status" value="1"/>
</dbReference>
<dbReference type="PANTHER" id="PTHR43244:SF1">
    <property type="entry name" value="5,10-METHYLENETETRAHYDROMETHANOPTERIN REDUCTASE"/>
    <property type="match status" value="1"/>
</dbReference>
<feature type="domain" description="Luciferase-like" evidence="2">
    <location>
        <begin position="17"/>
        <end position="309"/>
    </location>
</feature>
<dbReference type="InterPro" id="IPR011251">
    <property type="entry name" value="Luciferase-like_dom"/>
</dbReference>
<protein>
    <submittedName>
        <fullName evidence="3">Coenzyme F420-dependent oxidoreductase, NP1902A family</fullName>
    </submittedName>
</protein>
<dbReference type="OrthoDB" id="194060at2157"/>
<organism evidence="3 4">
    <name type="scientific">Natronoarchaeum philippinense</name>
    <dbReference type="NCBI Taxonomy" id="558529"/>
    <lineage>
        <taxon>Archaea</taxon>
        <taxon>Methanobacteriati</taxon>
        <taxon>Methanobacteriota</taxon>
        <taxon>Stenosarchaea group</taxon>
        <taxon>Halobacteria</taxon>
        <taxon>Halobacteriales</taxon>
        <taxon>Natronoarchaeaceae</taxon>
    </lineage>
</organism>
<sequence>MTGANSTADRELHLPVAAQDGVDALAGMTSRAEERGYERAWLPETWGRDAASTLGVVAERTETIELGTSIANVYSRSPALLGQTAATLQEITDGRFRLGIGPSGPAVIEGWHGADFERPLRRTRETVDIIRKVVGGEPVEYDGDIFTLSGFRLRFEPPETPPPIDVAGLGPKSVELAGRFADGWHATTFTAEGLEERLDDLRRGAELGDRDPDDVRVTLSLPACALDDGEEARRITAQHLAFYVGGMGTYYRDSLARQGHEELATDIASAWASGDRDRAVDLVAENVLDDMAAAGTPEQARERVAAFESIDGLDAVALAFPRAADRDQIDATIDALAPEA</sequence>
<accession>A0A285N1N3</accession>
<name>A0A285N1N3_NATPI</name>
<evidence type="ECO:0000313" key="3">
    <source>
        <dbReference type="EMBL" id="SNZ03385.1"/>
    </source>
</evidence>
<gene>
    <name evidence="3" type="ORF">SAMN06269185_0263</name>
</gene>
<dbReference type="PANTHER" id="PTHR43244">
    <property type="match status" value="1"/>
</dbReference>
<keyword evidence="1" id="KW-0560">Oxidoreductase</keyword>
<dbReference type="SUPFAM" id="SSF51679">
    <property type="entry name" value="Bacterial luciferase-like"/>
    <property type="match status" value="1"/>
</dbReference>
<dbReference type="AlphaFoldDB" id="A0A285N1N3"/>
<evidence type="ECO:0000313" key="4">
    <source>
        <dbReference type="Proteomes" id="UP000219453"/>
    </source>
</evidence>
<dbReference type="CDD" id="cd01097">
    <property type="entry name" value="Tetrahydromethanopterin_reductase"/>
    <property type="match status" value="1"/>
</dbReference>
<evidence type="ECO:0000259" key="2">
    <source>
        <dbReference type="Pfam" id="PF00296"/>
    </source>
</evidence>
<reference evidence="3 4" key="1">
    <citation type="submission" date="2017-09" db="EMBL/GenBank/DDBJ databases">
        <authorList>
            <person name="Ehlers B."/>
            <person name="Leendertz F.H."/>
        </authorList>
    </citation>
    <scope>NUCLEOTIDE SEQUENCE [LARGE SCALE GENOMIC DNA]</scope>
    <source>
        <strain evidence="3 4">DSM 27208</strain>
    </source>
</reference>
<dbReference type="Proteomes" id="UP000219453">
    <property type="component" value="Unassembled WGS sequence"/>
</dbReference>
<dbReference type="Pfam" id="PF00296">
    <property type="entry name" value="Bac_luciferase"/>
    <property type="match status" value="1"/>
</dbReference>
<evidence type="ECO:0000256" key="1">
    <source>
        <dbReference type="ARBA" id="ARBA00023002"/>
    </source>
</evidence>
<dbReference type="Gene3D" id="3.20.20.30">
    <property type="entry name" value="Luciferase-like domain"/>
    <property type="match status" value="1"/>
</dbReference>
<dbReference type="RefSeq" id="WP_097007316.1">
    <property type="nucleotide sequence ID" value="NZ_OBEJ01000001.1"/>
</dbReference>
<dbReference type="InterPro" id="IPR050564">
    <property type="entry name" value="F420-G6PD/mer"/>
</dbReference>
<dbReference type="EMBL" id="OBEJ01000001">
    <property type="protein sequence ID" value="SNZ03385.1"/>
    <property type="molecule type" value="Genomic_DNA"/>
</dbReference>
<proteinExistence type="predicted"/>
<dbReference type="InterPro" id="IPR023909">
    <property type="entry name" value="F420_NP1902A"/>
</dbReference>
<keyword evidence="4" id="KW-1185">Reference proteome</keyword>
<dbReference type="InterPro" id="IPR036661">
    <property type="entry name" value="Luciferase-like_sf"/>
</dbReference>